<dbReference type="STRING" id="1618478.UR68_C0021G0006"/>
<dbReference type="PATRIC" id="fig|1618478.3.peg.756"/>
<comment type="caution">
    <text evidence="3">The sequence shown here is derived from an EMBL/GenBank/DDBJ whole genome shotgun (WGS) entry which is preliminary data.</text>
</comment>
<dbReference type="SUPFAM" id="SSF52540">
    <property type="entry name" value="P-loop containing nucleoside triphosphate hydrolases"/>
    <property type="match status" value="1"/>
</dbReference>
<dbReference type="InterPro" id="IPR041682">
    <property type="entry name" value="AAA_14"/>
</dbReference>
<dbReference type="InterPro" id="IPR025420">
    <property type="entry name" value="DUF4143"/>
</dbReference>
<dbReference type="AlphaFoldDB" id="A0A0G0BRI9"/>
<dbReference type="Pfam" id="PF13635">
    <property type="entry name" value="DUF4143"/>
    <property type="match status" value="1"/>
</dbReference>
<accession>A0A0G0BRI9</accession>
<dbReference type="PANTHER" id="PTHR43566:SF2">
    <property type="entry name" value="DUF4143 DOMAIN-CONTAINING PROTEIN"/>
    <property type="match status" value="1"/>
</dbReference>
<gene>
    <name evidence="3" type="ORF">UR68_C0021G0006</name>
</gene>
<dbReference type="Pfam" id="PF13173">
    <property type="entry name" value="AAA_14"/>
    <property type="match status" value="1"/>
</dbReference>
<dbReference type="InterPro" id="IPR011335">
    <property type="entry name" value="Restrct_endonuc-II-like"/>
</dbReference>
<dbReference type="Proteomes" id="UP000034457">
    <property type="component" value="Unassembled WGS sequence"/>
</dbReference>
<evidence type="ECO:0000259" key="2">
    <source>
        <dbReference type="Pfam" id="PF13635"/>
    </source>
</evidence>
<name>A0A0G0BRI9_9BACT</name>
<protein>
    <recommendedName>
        <fullName evidence="5">AAA family ATPase</fullName>
    </recommendedName>
</protein>
<dbReference type="PANTHER" id="PTHR43566">
    <property type="entry name" value="CONSERVED PROTEIN"/>
    <property type="match status" value="1"/>
</dbReference>
<dbReference type="EMBL" id="LBQC01000021">
    <property type="protein sequence ID" value="KKP72074.1"/>
    <property type="molecule type" value="Genomic_DNA"/>
</dbReference>
<organism evidence="3 4">
    <name type="scientific">Candidatus Roizmanbacteria bacterium GW2011_GWA2_35_19</name>
    <dbReference type="NCBI Taxonomy" id="1618478"/>
    <lineage>
        <taxon>Bacteria</taxon>
        <taxon>Candidatus Roizmaniibacteriota</taxon>
    </lineage>
</organism>
<evidence type="ECO:0000259" key="1">
    <source>
        <dbReference type="Pfam" id="PF13173"/>
    </source>
</evidence>
<feature type="domain" description="DUF4143" evidence="2">
    <location>
        <begin position="174"/>
        <end position="333"/>
    </location>
</feature>
<reference evidence="3 4" key="1">
    <citation type="journal article" date="2015" name="Nature">
        <title>rRNA introns, odd ribosomes, and small enigmatic genomes across a large radiation of phyla.</title>
        <authorList>
            <person name="Brown C.T."/>
            <person name="Hug L.A."/>
            <person name="Thomas B.C."/>
            <person name="Sharon I."/>
            <person name="Castelle C.J."/>
            <person name="Singh A."/>
            <person name="Wilkins M.J."/>
            <person name="Williams K.H."/>
            <person name="Banfield J.F."/>
        </authorList>
    </citation>
    <scope>NUCLEOTIDE SEQUENCE [LARGE SCALE GENOMIC DNA]</scope>
</reference>
<evidence type="ECO:0000313" key="4">
    <source>
        <dbReference type="Proteomes" id="UP000034457"/>
    </source>
</evidence>
<evidence type="ECO:0008006" key="5">
    <source>
        <dbReference type="Google" id="ProtNLM"/>
    </source>
</evidence>
<sequence length="382" mass="44676">MIIDRLLVKTLSKAIKKYPVLFITGPRQSGKTTISKKVFNKYIYKNLEDPETRLLAKNDPKNFLTQANRLIIDEIQRVPELLSYIQVMTDADNKKKFIITGSQNILVSQKISQSLAGRVAIFNLLPFSFKEIIDTDFEKKDIFKQLIYGFYPRVYDKLLNPIEWFPNYIQTYLERDVREIKNIINLTDFQRFLKLCAGRTGQILNLSSLANDLGTAVNTIKGWLSVLEATYIIYLVPPFYKNFNKRIIKSPKLYFYDTGLVCSLLAIKSEDQLQTHPLYGNIFETFCVSEIIKQNYNNNLHINFYYWRDKSGNEIDLLYEKGNKTIAVEIKSSSTFAQEFTKELNYLEKITKDKINKKVIYSSREDTRYKDVLLQGWKNIEI</sequence>
<proteinExistence type="predicted"/>
<feature type="domain" description="AAA" evidence="1">
    <location>
        <begin position="18"/>
        <end position="132"/>
    </location>
</feature>
<dbReference type="InterPro" id="IPR027417">
    <property type="entry name" value="P-loop_NTPase"/>
</dbReference>
<evidence type="ECO:0000313" key="3">
    <source>
        <dbReference type="EMBL" id="KKP72074.1"/>
    </source>
</evidence>
<dbReference type="SUPFAM" id="SSF52980">
    <property type="entry name" value="Restriction endonuclease-like"/>
    <property type="match status" value="1"/>
</dbReference>